<feature type="compositionally biased region" description="Polar residues" evidence="1">
    <location>
        <begin position="76"/>
        <end position="88"/>
    </location>
</feature>
<evidence type="ECO:0000256" key="1">
    <source>
        <dbReference type="SAM" id="MobiDB-lite"/>
    </source>
</evidence>
<reference evidence="2 3" key="1">
    <citation type="journal article" date="2019" name="Sci. Rep.">
        <title>Orb-weaving spider Araneus ventricosus genome elucidates the spidroin gene catalogue.</title>
        <authorList>
            <person name="Kono N."/>
            <person name="Nakamura H."/>
            <person name="Ohtoshi R."/>
            <person name="Moran D.A.P."/>
            <person name="Shinohara A."/>
            <person name="Yoshida Y."/>
            <person name="Fujiwara M."/>
            <person name="Mori M."/>
            <person name="Tomita M."/>
            <person name="Arakawa K."/>
        </authorList>
    </citation>
    <scope>NUCLEOTIDE SEQUENCE [LARGE SCALE GENOMIC DNA]</scope>
</reference>
<protein>
    <submittedName>
        <fullName evidence="2">Uncharacterized protein</fullName>
    </submittedName>
</protein>
<proteinExistence type="predicted"/>
<evidence type="ECO:0000313" key="2">
    <source>
        <dbReference type="EMBL" id="GBM45984.1"/>
    </source>
</evidence>
<gene>
    <name evidence="2" type="ORF">AVEN_82152_1</name>
</gene>
<organism evidence="2 3">
    <name type="scientific">Araneus ventricosus</name>
    <name type="common">Orbweaver spider</name>
    <name type="synonym">Epeira ventricosa</name>
    <dbReference type="NCBI Taxonomy" id="182803"/>
    <lineage>
        <taxon>Eukaryota</taxon>
        <taxon>Metazoa</taxon>
        <taxon>Ecdysozoa</taxon>
        <taxon>Arthropoda</taxon>
        <taxon>Chelicerata</taxon>
        <taxon>Arachnida</taxon>
        <taxon>Araneae</taxon>
        <taxon>Araneomorphae</taxon>
        <taxon>Entelegynae</taxon>
        <taxon>Araneoidea</taxon>
        <taxon>Araneidae</taxon>
        <taxon>Araneus</taxon>
    </lineage>
</organism>
<feature type="region of interest" description="Disordered" evidence="1">
    <location>
        <begin position="71"/>
        <end position="95"/>
    </location>
</feature>
<dbReference type="AlphaFoldDB" id="A0A4Y2G275"/>
<feature type="region of interest" description="Disordered" evidence="1">
    <location>
        <begin position="1"/>
        <end position="44"/>
    </location>
</feature>
<comment type="caution">
    <text evidence="2">The sequence shown here is derived from an EMBL/GenBank/DDBJ whole genome shotgun (WGS) entry which is preliminary data.</text>
</comment>
<name>A0A4Y2G275_ARAVE</name>
<feature type="compositionally biased region" description="Polar residues" evidence="1">
    <location>
        <begin position="11"/>
        <end position="21"/>
    </location>
</feature>
<keyword evidence="3" id="KW-1185">Reference proteome</keyword>
<evidence type="ECO:0000313" key="3">
    <source>
        <dbReference type="Proteomes" id="UP000499080"/>
    </source>
</evidence>
<dbReference type="EMBL" id="BGPR01001119">
    <property type="protein sequence ID" value="GBM45984.1"/>
    <property type="molecule type" value="Genomic_DNA"/>
</dbReference>
<accession>A0A4Y2G275</accession>
<sequence length="95" mass="10635">MFSRWCGSLERGTQVSSSSSDRGTKLRGPSQNNPHVASKRNINKTKLNSRQIKLILVPQLSWETSLFPLLHGGKSDVSQPNQGYQNRPRNAERSS</sequence>
<dbReference type="Proteomes" id="UP000499080">
    <property type="component" value="Unassembled WGS sequence"/>
</dbReference>